<dbReference type="Proteomes" id="UP001172673">
    <property type="component" value="Unassembled WGS sequence"/>
</dbReference>
<reference evidence="1" key="1">
    <citation type="submission" date="2022-10" db="EMBL/GenBank/DDBJ databases">
        <title>Culturing micro-colonial fungi from biological soil crusts in the Mojave desert and describing Neophaeococcomyces mojavensis, and introducing the new genera and species Taxawa tesnikishii.</title>
        <authorList>
            <person name="Kurbessoian T."/>
            <person name="Stajich J.E."/>
        </authorList>
    </citation>
    <scope>NUCLEOTIDE SEQUENCE</scope>
    <source>
        <strain evidence="1">TK_41</strain>
    </source>
</reference>
<comment type="caution">
    <text evidence="1">The sequence shown here is derived from an EMBL/GenBank/DDBJ whole genome shotgun (WGS) entry which is preliminary data.</text>
</comment>
<sequence length="278" mass="31696">MASAFYKCHSCGFETDLSNHLAAFEENPNCRQCGLSASESDIKMQDDLINMMTRNLQFNPPQNHDMSMPPTPQVVPQSTPITYITQHYHHSSHQASSDAPASIVLERAGINADALFPSQLQLFKNAGAEQRARLIELWQIAPPTYGNQIHPDHLSNWPETSIEREEEAARYRLQQVEQEKLKNLCAFPGYDTKHIAEPYIVHGYEAYPSSNGVTDLSSTMMKEEEYKKSTDPAYNSREWWHLSDEEPMEHQYGMLQQMWGYGIDYSAARKNDGDSEMS</sequence>
<gene>
    <name evidence="1" type="ORF">H2200_010297</name>
</gene>
<evidence type="ECO:0000313" key="2">
    <source>
        <dbReference type="Proteomes" id="UP001172673"/>
    </source>
</evidence>
<dbReference type="AlphaFoldDB" id="A0AA38X164"/>
<keyword evidence="2" id="KW-1185">Reference proteome</keyword>
<accession>A0AA38X164</accession>
<proteinExistence type="predicted"/>
<name>A0AA38X164_9EURO</name>
<protein>
    <submittedName>
        <fullName evidence="1">Uncharacterized protein</fullName>
    </submittedName>
</protein>
<evidence type="ECO:0000313" key="1">
    <source>
        <dbReference type="EMBL" id="KAJ9604908.1"/>
    </source>
</evidence>
<dbReference type="EMBL" id="JAPDRK010000017">
    <property type="protein sequence ID" value="KAJ9604908.1"/>
    <property type="molecule type" value="Genomic_DNA"/>
</dbReference>
<organism evidence="1 2">
    <name type="scientific">Cladophialophora chaetospira</name>
    <dbReference type="NCBI Taxonomy" id="386627"/>
    <lineage>
        <taxon>Eukaryota</taxon>
        <taxon>Fungi</taxon>
        <taxon>Dikarya</taxon>
        <taxon>Ascomycota</taxon>
        <taxon>Pezizomycotina</taxon>
        <taxon>Eurotiomycetes</taxon>
        <taxon>Chaetothyriomycetidae</taxon>
        <taxon>Chaetothyriales</taxon>
        <taxon>Herpotrichiellaceae</taxon>
        <taxon>Cladophialophora</taxon>
    </lineage>
</organism>